<evidence type="ECO:0000313" key="3">
    <source>
        <dbReference type="Proteomes" id="UP000070089"/>
    </source>
</evidence>
<dbReference type="Gene3D" id="3.80.10.10">
    <property type="entry name" value="Ribonuclease Inhibitor"/>
    <property type="match status" value="1"/>
</dbReference>
<dbReference type="SUPFAM" id="SSF52058">
    <property type="entry name" value="L domain-like"/>
    <property type="match status" value="1"/>
</dbReference>
<dbReference type="SUPFAM" id="SSF74924">
    <property type="entry name" value="Cap-Gly domain"/>
    <property type="match status" value="1"/>
</dbReference>
<dbReference type="EMBL" id="JXTI01000138">
    <property type="protein sequence ID" value="KWX12054.1"/>
    <property type="molecule type" value="Genomic_DNA"/>
</dbReference>
<sequence length="615" mass="69846">MLKLHKYPDLYKSVTGSILKMSSDGTQIFVNQRVRHSDHPEQVGTIRYIGPIVGQSSHYYGVEWDTPVGKYDGEYQGTRYFNCAPLHGSFVHIKRLCPATSLWDAILDRYVTGRKVSGLETMSVTDGVRDTKVRFYGQSKLDKYHQHLENLTDIDLQGYDIGHLNSIDDVSVFSRLANLRFLELSFTLLNDPISVLTLFCVIPSLEVILVNGCNVRWHDLFEAEPSASAFVPKKRPEFVKLLRQLRHRKLPFSIYSNGKKQSPDFDASSPTTNACTTLSLRALLYLPNLIGLHVDFWALSPTDISWVKHPDLLQLSAVSSFKQPLSEVLAALARAFPKLENLTLCTASKCTETSYPQNNVVEASVRRNYLHIFRNLKTLNLSGKSLDVSLLRSMHKLCPLLEDVIYEEIHIDGVPIPRKEQKAYTVALLGPRLKTINWISLSAGDISSEERFYVSIWFNYAMKLSGDDLRGYWRGSPEVSLLLHKHDLQLPKNRIKHLLESVPEVRAEGIKGISDWRDEQEDEEVSSVEQRYRGKLVEITLLATGYTKQKDSRRILLPKSTCIWRLLAILKENYGVDVSRGMIASGRSMYGENISSLSLYTPMGDITGYECRIRV</sequence>
<dbReference type="InterPro" id="IPR036859">
    <property type="entry name" value="CAP-Gly_dom_sf"/>
</dbReference>
<dbReference type="InterPro" id="IPR032675">
    <property type="entry name" value="LRR_dom_sf"/>
</dbReference>
<dbReference type="SMART" id="SM01052">
    <property type="entry name" value="CAP_GLY"/>
    <property type="match status" value="1"/>
</dbReference>
<organism evidence="2 3">
    <name type="scientific">Giardia duodenalis assemblage B</name>
    <dbReference type="NCBI Taxonomy" id="1394984"/>
    <lineage>
        <taxon>Eukaryota</taxon>
        <taxon>Metamonada</taxon>
        <taxon>Diplomonadida</taxon>
        <taxon>Hexamitidae</taxon>
        <taxon>Giardiinae</taxon>
        <taxon>Giardia</taxon>
    </lineage>
</organism>
<dbReference type="InterPro" id="IPR000938">
    <property type="entry name" value="CAP-Gly_domain"/>
</dbReference>
<dbReference type="Proteomes" id="UP000070089">
    <property type="component" value="Unassembled WGS sequence"/>
</dbReference>
<protein>
    <submittedName>
        <fullName evidence="2">Tubulin specific chaperone E/ cytoskeleton-associated/ CAP-Gly domain protein</fullName>
    </submittedName>
</protein>
<evidence type="ECO:0000259" key="1">
    <source>
        <dbReference type="PROSITE" id="PS50245"/>
    </source>
</evidence>
<gene>
    <name evidence="2" type="ORF">QR46_3966</name>
</gene>
<dbReference type="Pfam" id="PF01302">
    <property type="entry name" value="CAP_GLY"/>
    <property type="match status" value="1"/>
</dbReference>
<name>A0A132NPQ9_GIAIN</name>
<dbReference type="VEuPathDB" id="GiardiaDB:QR46_3966"/>
<comment type="caution">
    <text evidence="2">The sequence shown here is derived from an EMBL/GenBank/DDBJ whole genome shotgun (WGS) entry which is preliminary data.</text>
</comment>
<dbReference type="Gene3D" id="2.30.30.190">
    <property type="entry name" value="CAP Gly-rich-like domain"/>
    <property type="match status" value="1"/>
</dbReference>
<reference evidence="2 3" key="1">
    <citation type="journal article" date="2015" name="Mol. Biochem. Parasitol.">
        <title>Identification of polymorphic genes for use in assemblage B genotyping assays through comparative genomics of multiple assemblage B Giardia duodenalis isolates.</title>
        <authorList>
            <person name="Wielinga C."/>
            <person name="Thompson R.C."/>
            <person name="Monis P."/>
            <person name="Ryan U."/>
        </authorList>
    </citation>
    <scope>NUCLEOTIDE SEQUENCE [LARGE SCALE GENOMIC DNA]</scope>
    <source>
        <strain evidence="2 3">BAH15c1</strain>
    </source>
</reference>
<evidence type="ECO:0000313" key="2">
    <source>
        <dbReference type="EMBL" id="KWX12054.1"/>
    </source>
</evidence>
<dbReference type="OrthoDB" id="5273213at2759"/>
<accession>A0A132NPQ9</accession>
<dbReference type="PROSITE" id="PS50245">
    <property type="entry name" value="CAP_GLY_2"/>
    <property type="match status" value="1"/>
</dbReference>
<dbReference type="AlphaFoldDB" id="A0A132NPQ9"/>
<feature type="domain" description="CAP-Gly" evidence="1">
    <location>
        <begin position="50"/>
        <end position="92"/>
    </location>
</feature>
<proteinExistence type="predicted"/>